<dbReference type="AlphaFoldDB" id="A0AAV6LHG1"/>
<proteinExistence type="predicted"/>
<evidence type="ECO:0000313" key="2">
    <source>
        <dbReference type="Proteomes" id="UP000823749"/>
    </source>
</evidence>
<protein>
    <submittedName>
        <fullName evidence="1">Uncharacterized protein</fullName>
    </submittedName>
</protein>
<sequence length="100" mass="11162">MGIFYCEHKDDEDNNDCNEAFCTIYRMADACLGNLAIHKPDTNLPKVSVDKLAKEVVAHMQKVHFCDKPGGGGKRSTYCWTVLDHIKENGVSLDNDNVCV</sequence>
<accession>A0AAV6LHG1</accession>
<keyword evidence="2" id="KW-1185">Reference proteome</keyword>
<comment type="caution">
    <text evidence="1">The sequence shown here is derived from an EMBL/GenBank/DDBJ whole genome shotgun (WGS) entry which is preliminary data.</text>
</comment>
<organism evidence="1 2">
    <name type="scientific">Rhododendron griersonianum</name>
    <dbReference type="NCBI Taxonomy" id="479676"/>
    <lineage>
        <taxon>Eukaryota</taxon>
        <taxon>Viridiplantae</taxon>
        <taxon>Streptophyta</taxon>
        <taxon>Embryophyta</taxon>
        <taxon>Tracheophyta</taxon>
        <taxon>Spermatophyta</taxon>
        <taxon>Magnoliopsida</taxon>
        <taxon>eudicotyledons</taxon>
        <taxon>Gunneridae</taxon>
        <taxon>Pentapetalae</taxon>
        <taxon>asterids</taxon>
        <taxon>Ericales</taxon>
        <taxon>Ericaceae</taxon>
        <taxon>Ericoideae</taxon>
        <taxon>Rhodoreae</taxon>
        <taxon>Rhododendron</taxon>
    </lineage>
</organism>
<evidence type="ECO:0000313" key="1">
    <source>
        <dbReference type="EMBL" id="KAG5564169.1"/>
    </source>
</evidence>
<reference evidence="1" key="1">
    <citation type="submission" date="2020-08" db="EMBL/GenBank/DDBJ databases">
        <title>Plant Genome Project.</title>
        <authorList>
            <person name="Zhang R.-G."/>
        </authorList>
    </citation>
    <scope>NUCLEOTIDE SEQUENCE</scope>
    <source>
        <strain evidence="1">WSP0</strain>
        <tissue evidence="1">Leaf</tissue>
    </source>
</reference>
<dbReference type="Proteomes" id="UP000823749">
    <property type="component" value="Chromosome 1"/>
</dbReference>
<dbReference type="EMBL" id="JACTNZ010000001">
    <property type="protein sequence ID" value="KAG5564169.1"/>
    <property type="molecule type" value="Genomic_DNA"/>
</dbReference>
<gene>
    <name evidence="1" type="ORF">RHGRI_000382</name>
</gene>
<name>A0AAV6LHG1_9ERIC</name>